<comment type="caution">
    <text evidence="2">The sequence shown here is derived from an EMBL/GenBank/DDBJ whole genome shotgun (WGS) entry which is preliminary data.</text>
</comment>
<evidence type="ECO:0000259" key="1">
    <source>
        <dbReference type="Pfam" id="PF02538"/>
    </source>
</evidence>
<organism evidence="2 3">
    <name type="scientific">Tectimicrobiota bacterium</name>
    <dbReference type="NCBI Taxonomy" id="2528274"/>
    <lineage>
        <taxon>Bacteria</taxon>
        <taxon>Pseudomonadati</taxon>
        <taxon>Nitrospinota/Tectimicrobiota group</taxon>
        <taxon>Candidatus Tectimicrobiota</taxon>
    </lineage>
</organism>
<reference evidence="2" key="1">
    <citation type="submission" date="2020-07" db="EMBL/GenBank/DDBJ databases">
        <title>Huge and variable diversity of episymbiotic CPR bacteria and DPANN archaea in groundwater ecosystems.</title>
        <authorList>
            <person name="He C.Y."/>
            <person name="Keren R."/>
            <person name="Whittaker M."/>
            <person name="Farag I.F."/>
            <person name="Doudna J."/>
            <person name="Cate J.H.D."/>
            <person name="Banfield J.F."/>
        </authorList>
    </citation>
    <scope>NUCLEOTIDE SEQUENCE</scope>
    <source>
        <strain evidence="2">NC_groundwater_717_Ag_S-0.2um_59_8</strain>
    </source>
</reference>
<sequence length="99" mass="11844">MLRYNSNLKDKARELRKLQDLFRSQGKMFVLRLFREMLQKAEDGARNKIRRWRDGTYRSVSFIDTVGHTEALTRVSLKLRFPRSPALHRRLRAPLFSHS</sequence>
<dbReference type="Pfam" id="PF02538">
    <property type="entry name" value="Hydantoinase_B"/>
    <property type="match status" value="1"/>
</dbReference>
<gene>
    <name evidence="2" type="ORF">HYY65_03570</name>
</gene>
<dbReference type="AlphaFoldDB" id="A0A932GNG1"/>
<dbReference type="GO" id="GO:0003824">
    <property type="term" value="F:catalytic activity"/>
    <property type="evidence" value="ECO:0007669"/>
    <property type="project" value="InterPro"/>
</dbReference>
<dbReference type="InterPro" id="IPR003692">
    <property type="entry name" value="Hydantoinase_B"/>
</dbReference>
<dbReference type="EMBL" id="JACPSX010000059">
    <property type="protein sequence ID" value="MBI3014149.1"/>
    <property type="molecule type" value="Genomic_DNA"/>
</dbReference>
<accession>A0A932GNG1</accession>
<feature type="domain" description="Hydantoinase B/oxoprolinase" evidence="1">
    <location>
        <begin position="16"/>
        <end position="80"/>
    </location>
</feature>
<evidence type="ECO:0000313" key="3">
    <source>
        <dbReference type="Proteomes" id="UP000741360"/>
    </source>
</evidence>
<evidence type="ECO:0000313" key="2">
    <source>
        <dbReference type="EMBL" id="MBI3014149.1"/>
    </source>
</evidence>
<name>A0A932GNG1_UNCTE</name>
<dbReference type="Proteomes" id="UP000741360">
    <property type="component" value="Unassembled WGS sequence"/>
</dbReference>
<protein>
    <submittedName>
        <fullName evidence="2">Hydantoinase B/oxoprolinase family protein</fullName>
    </submittedName>
</protein>
<proteinExistence type="predicted"/>